<evidence type="ECO:0000256" key="6">
    <source>
        <dbReference type="ARBA" id="ARBA00022771"/>
    </source>
</evidence>
<dbReference type="Pfam" id="PF00176">
    <property type="entry name" value="SNF2-rel_dom"/>
    <property type="match status" value="2"/>
</dbReference>
<evidence type="ECO:0000256" key="4">
    <source>
        <dbReference type="ARBA" id="ARBA00022741"/>
    </source>
</evidence>
<dbReference type="InterPro" id="IPR001650">
    <property type="entry name" value="Helicase_C-like"/>
</dbReference>
<feature type="domain" description="Helicase ATP-binding" evidence="16">
    <location>
        <begin position="320"/>
        <end position="536"/>
    </location>
</feature>
<evidence type="ECO:0000256" key="11">
    <source>
        <dbReference type="ARBA" id="ARBA00022853"/>
    </source>
</evidence>
<evidence type="ECO:0000256" key="10">
    <source>
        <dbReference type="ARBA" id="ARBA00022840"/>
    </source>
</evidence>
<dbReference type="InterPro" id="IPR014905">
    <property type="entry name" value="HIRAN"/>
</dbReference>
<keyword evidence="4" id="KW-0547">Nucleotide-binding</keyword>
<dbReference type="InterPro" id="IPR027417">
    <property type="entry name" value="P-loop_NTPase"/>
</dbReference>
<feature type="domain" description="Helicase C-terminal" evidence="17">
    <location>
        <begin position="1322"/>
        <end position="1487"/>
    </location>
</feature>
<evidence type="ECO:0000256" key="12">
    <source>
        <dbReference type="ARBA" id="ARBA00023204"/>
    </source>
</evidence>
<dbReference type="InterPro" id="IPR027370">
    <property type="entry name" value="Znf-RING_euk"/>
</dbReference>
<evidence type="ECO:0000256" key="3">
    <source>
        <dbReference type="ARBA" id="ARBA00022723"/>
    </source>
</evidence>
<dbReference type="FunFam" id="3.40.50.10810:FF:000089">
    <property type="entry name" value="DNA repair protein RAD5B"/>
    <property type="match status" value="2"/>
</dbReference>
<sequence>MSFQSCRERRMALSTALSHFVRRVSTRVLEMGTKVSDHLLSTVRSVVGSDHSDMDIIRALHMANLDPTAAINIIFDTPSFSKPNDIAAAAAAANPTPRAVNGGRRVEDGLKVCPFSEGANHHRVEEEVDESVSGDECWWFVGCSELSGLSTCKGRRLKAGDELLFTFPSSKALKSETTTPGKRFGRGKPSARNVSDIVRFSTKDSGEIGRIPNEWAKCLLPLVRDKKVRIEGRCKSAPESLGIMDTILLSEMETPRKLLCELRAYQKQALHWMTQLEKGNCTDEAATMLHPCWEAYYLADKRDPVIYLNSFTGDATIHFPSTLQMARGGILADAMGLGKTVMTISLMLAHSWKAASTGFQCPINEGDKGISSSVDESTSPSVKATKFPGFDKKLLEQQSALENGGNLIICPMTLLAQWKSEIEMHAKPGSLSVYLHYGPDRPKDVKLLTQSDVVITTYGVLTSEFFAENSAKSEGLYAVRWFRIVLDEAHTIKNSKTQVSLAAAALVSDRRWCLTGTPIQNTLEDLYSLLRFLRIEPWGTWAWWNKLVQKPFEEGDERGLKLVQSILKPIMLRRTKSSTDRDGRPILVLPPADARVIYCELSESERDFYDALFKRSKVKFDQFVQQGKVLHNYASILELLLRLRQCCDHPFLVMSRGDTAQYSDLNKLAKRFLGGKSCGLEKEGKDVLPSVAFVQEVVEELSKGEQGECPICLEAFEDAVLTPCAHRLCRECLLASWRNSCSGLCPDPVSTSLLQLNKVKKLNQDAEGDENEHCISDGDLDNIVGVGDSSDLQEMETPRKLLCELRAYQKQALHWMTQLEKGNCTDEAATMLHPCWEAYYLADKRDPVIYLNSFTGDATIHFPSTLQMARGGILADAMGLGKTVMTISLMLAHSWKAASTGLQCPINEGDKVISSCLDECTSPSVKATKLPGFDKKLLEQKSALENGGNLIICPMTLLAQWKSEIEMHAKPGSLSVYLHYGPDRPKDVKLLTQSDVVITTYGVLTSEFFAENSAKSEGLYAVRWFRIVLDEAHTIKNSKTQVSLAAAALVSDRRWCLTGTPIQNTLEDLYSLLRFLRIEPWGTWAWWNKLVQKPFEEGDERGLKLVQSILKPIMLRRTKSSTDREGRPILVLPPADARVIYCELSESERDFYDALFKRSKVKFDQFVQQGKVLHNYASILELLLRLRQCCDHPFLVMSRGDTAQYSDLNKLAKRFLGGKSCGLEKEGKDVLPSVAFVQEVVEELSKGEQGECPICLEAFEDAVLTPCAHRLCRECLLASWRNSCSGLCPVCRKTVSKQELITAPTESRFQVDVEKNWVESSKITALLQELESFRSSGSKSIIFSQWTAFLDLLQIPLSRNNISFVRLDGTLNQQQREKVLKEFSEDGSIMVMLMSLKAGGVGINLTAASNAFVMDPWWNPAVEEQAVMRIHRIGQTKEVKIRRFIIKGTVEERMEAVQARKQRMISGALTDQEVKFDQFVQQGKVLHNYASILELLLRLRQCCDHPFLVMSRGDTAQYSDLNKLAKRFLGGKSCGLEKEGKDVLPSVAFVQEVVEELSKGEQGECPICLEAFEDAVLTPCAHRLCRECLLASWRNSSSGLCPVCRKTVSKQELITAPTESRFQVDVEKNWVESSKITALLEELESFRSSGSKSIIFSQWTAFLDLLQIPLSRNNISFVRLDGTLNQQQREKVLKEFSEDGSIMVMLMSLKAGGVGINLTAASNAFVMDPWWNPAVEEQAVMRIHRIGQTKEVKIRRFIIKVPFEALCTTLSPRSGNVDC</sequence>
<keyword evidence="10" id="KW-0067">ATP-binding</keyword>
<dbReference type="Gene3D" id="3.30.40.10">
    <property type="entry name" value="Zinc/RING finger domain, C3HC4 (zinc finger)"/>
    <property type="match status" value="3"/>
</dbReference>
<dbReference type="InterPro" id="IPR013083">
    <property type="entry name" value="Znf_RING/FYVE/PHD"/>
</dbReference>
<organism evidence="18">
    <name type="scientific">Brassica cretica</name>
    <name type="common">Mustard</name>
    <dbReference type="NCBI Taxonomy" id="69181"/>
    <lineage>
        <taxon>Eukaryota</taxon>
        <taxon>Viridiplantae</taxon>
        <taxon>Streptophyta</taxon>
        <taxon>Embryophyta</taxon>
        <taxon>Tracheophyta</taxon>
        <taxon>Spermatophyta</taxon>
        <taxon>Magnoliopsida</taxon>
        <taxon>eudicotyledons</taxon>
        <taxon>Gunneridae</taxon>
        <taxon>Pentapetalae</taxon>
        <taxon>rosids</taxon>
        <taxon>malvids</taxon>
        <taxon>Brassicales</taxon>
        <taxon>Brassicaceae</taxon>
        <taxon>Brassiceae</taxon>
        <taxon>Brassica</taxon>
    </lineage>
</organism>
<evidence type="ECO:0000259" key="15">
    <source>
        <dbReference type="PROSITE" id="PS50089"/>
    </source>
</evidence>
<dbReference type="Pfam" id="PF13920">
    <property type="entry name" value="zf-C3HC4_3"/>
    <property type="match status" value="1"/>
</dbReference>
<dbReference type="SUPFAM" id="SSF52540">
    <property type="entry name" value="P-loop containing nucleoside triphosphate hydrolases"/>
    <property type="match status" value="5"/>
</dbReference>
<evidence type="ECO:0000259" key="17">
    <source>
        <dbReference type="PROSITE" id="PS51194"/>
    </source>
</evidence>
<dbReference type="GO" id="GO:0006281">
    <property type="term" value="P:DNA repair"/>
    <property type="evidence" value="ECO:0007669"/>
    <property type="project" value="UniProtKB-KW"/>
</dbReference>
<dbReference type="InterPro" id="IPR017907">
    <property type="entry name" value="Znf_RING_CS"/>
</dbReference>
<dbReference type="SMART" id="SM00910">
    <property type="entry name" value="HIRAN"/>
    <property type="match status" value="1"/>
</dbReference>
<keyword evidence="8" id="KW-0347">Helicase</keyword>
<gene>
    <name evidence="18" type="ORF">F2Q70_00007743</name>
</gene>
<dbReference type="GO" id="GO:0006325">
    <property type="term" value="P:chromatin organization"/>
    <property type="evidence" value="ECO:0007669"/>
    <property type="project" value="UniProtKB-KW"/>
</dbReference>
<dbReference type="InterPro" id="IPR014001">
    <property type="entry name" value="Helicase_ATP-bd"/>
</dbReference>
<dbReference type="Pfam" id="PF24559">
    <property type="entry name" value="UBA_RAD5A"/>
    <property type="match status" value="1"/>
</dbReference>
<dbReference type="PANTHER" id="PTHR45626">
    <property type="entry name" value="TRANSCRIPTION TERMINATION FACTOR 2-RELATED"/>
    <property type="match status" value="1"/>
</dbReference>
<evidence type="ECO:0000256" key="1">
    <source>
        <dbReference type="ARBA" id="ARBA00004123"/>
    </source>
</evidence>
<dbReference type="Gene3D" id="3.40.50.10810">
    <property type="entry name" value="Tandem AAA-ATPase domain"/>
    <property type="match status" value="2"/>
</dbReference>
<evidence type="ECO:0000259" key="16">
    <source>
        <dbReference type="PROSITE" id="PS51192"/>
    </source>
</evidence>
<dbReference type="SMART" id="SM00490">
    <property type="entry name" value="HELICc"/>
    <property type="match status" value="2"/>
</dbReference>
<dbReference type="InterPro" id="IPR000330">
    <property type="entry name" value="SNF2_N"/>
</dbReference>
<dbReference type="InterPro" id="IPR038718">
    <property type="entry name" value="SNF2-like_sf"/>
</dbReference>
<evidence type="ECO:0000256" key="9">
    <source>
        <dbReference type="ARBA" id="ARBA00022833"/>
    </source>
</evidence>
<comment type="similarity">
    <text evidence="2">Belongs to the SNF2/RAD54 helicase family. RAD16 subfamily.</text>
</comment>
<keyword evidence="3" id="KW-0479">Metal-binding</keyword>
<dbReference type="PROSITE" id="PS51192">
    <property type="entry name" value="HELICASE_ATP_BIND_1"/>
    <property type="match status" value="2"/>
</dbReference>
<proteinExistence type="inferred from homology"/>
<dbReference type="SUPFAM" id="SSF57850">
    <property type="entry name" value="RING/U-box"/>
    <property type="match status" value="3"/>
</dbReference>
<keyword evidence="13" id="KW-0539">Nucleus</keyword>
<dbReference type="EMBL" id="QGKY02000089">
    <property type="protein sequence ID" value="KAF2612933.1"/>
    <property type="molecule type" value="Genomic_DNA"/>
</dbReference>
<dbReference type="GO" id="GO:0003676">
    <property type="term" value="F:nucleic acid binding"/>
    <property type="evidence" value="ECO:0007669"/>
    <property type="project" value="InterPro"/>
</dbReference>
<dbReference type="InterPro" id="IPR001841">
    <property type="entry name" value="Znf_RING"/>
</dbReference>
<dbReference type="CDD" id="cd18008">
    <property type="entry name" value="DEXDc_SHPRH-like"/>
    <property type="match status" value="2"/>
</dbReference>
<keyword evidence="5" id="KW-0227">DNA damage</keyword>
<dbReference type="PANTHER" id="PTHR45626:SF45">
    <property type="entry name" value="DNA REPAIR PROTEIN RAD5A"/>
    <property type="match status" value="1"/>
</dbReference>
<evidence type="ECO:0000256" key="13">
    <source>
        <dbReference type="ARBA" id="ARBA00023242"/>
    </source>
</evidence>
<dbReference type="SMART" id="SM00487">
    <property type="entry name" value="DEXDc"/>
    <property type="match status" value="2"/>
</dbReference>
<dbReference type="GO" id="GO:0005524">
    <property type="term" value="F:ATP binding"/>
    <property type="evidence" value="ECO:0007669"/>
    <property type="project" value="UniProtKB-KW"/>
</dbReference>
<evidence type="ECO:0000313" key="18">
    <source>
        <dbReference type="EMBL" id="KAF2612933.1"/>
    </source>
</evidence>
<evidence type="ECO:0000256" key="14">
    <source>
        <dbReference type="PROSITE-ProRule" id="PRU00175"/>
    </source>
</evidence>
<dbReference type="InterPro" id="IPR049730">
    <property type="entry name" value="SNF2/RAD54-like_C"/>
</dbReference>
<dbReference type="SMART" id="SM00184">
    <property type="entry name" value="RING"/>
    <property type="match status" value="3"/>
</dbReference>
<dbReference type="GO" id="GO:0008094">
    <property type="term" value="F:ATP-dependent activity, acting on DNA"/>
    <property type="evidence" value="ECO:0007669"/>
    <property type="project" value="TreeGrafter"/>
</dbReference>
<evidence type="ECO:0000256" key="8">
    <source>
        <dbReference type="ARBA" id="ARBA00022806"/>
    </source>
</evidence>
<dbReference type="PROSITE" id="PS50089">
    <property type="entry name" value="ZF_RING_2"/>
    <property type="match status" value="3"/>
</dbReference>
<feature type="domain" description="RING-type" evidence="15">
    <location>
        <begin position="1565"/>
        <end position="1605"/>
    </location>
</feature>
<dbReference type="GO" id="GO:0140096">
    <property type="term" value="F:catalytic activity, acting on a protein"/>
    <property type="evidence" value="ECO:0007669"/>
    <property type="project" value="UniProtKB-ARBA"/>
</dbReference>
<dbReference type="Pfam" id="PF00271">
    <property type="entry name" value="Helicase_C"/>
    <property type="match status" value="2"/>
</dbReference>
<dbReference type="Gene3D" id="3.40.50.300">
    <property type="entry name" value="P-loop containing nucleotide triphosphate hydrolases"/>
    <property type="match status" value="3"/>
</dbReference>
<name>A0A8S9M6W4_BRACR</name>
<feature type="domain" description="Helicase ATP-binding" evidence="16">
    <location>
        <begin position="863"/>
        <end position="1079"/>
    </location>
</feature>
<keyword evidence="12" id="KW-0234">DNA repair</keyword>
<accession>A0A8S9M6W4</accession>
<keyword evidence="7" id="KW-0378">Hydrolase</keyword>
<keyword evidence="6 14" id="KW-0863">Zinc-finger</keyword>
<dbReference type="CDD" id="cd18793">
    <property type="entry name" value="SF2_C_SNF"/>
    <property type="match status" value="2"/>
</dbReference>
<comment type="subcellular location">
    <subcellularLocation>
        <location evidence="1">Nucleus</location>
    </subcellularLocation>
</comment>
<comment type="caution">
    <text evidence="18">The sequence shown here is derived from an EMBL/GenBank/DDBJ whole genome shotgun (WGS) entry which is preliminary data.</text>
</comment>
<dbReference type="PROSITE" id="PS00518">
    <property type="entry name" value="ZF_RING_1"/>
    <property type="match status" value="3"/>
</dbReference>
<evidence type="ECO:0000256" key="5">
    <source>
        <dbReference type="ARBA" id="ARBA00022763"/>
    </source>
</evidence>
<dbReference type="GO" id="GO:0004386">
    <property type="term" value="F:helicase activity"/>
    <property type="evidence" value="ECO:0007669"/>
    <property type="project" value="UniProtKB-KW"/>
</dbReference>
<dbReference type="Pfam" id="PF13445">
    <property type="entry name" value="zf-RING_UBOX"/>
    <property type="match status" value="2"/>
</dbReference>
<feature type="domain" description="RING-type" evidence="15">
    <location>
        <begin position="709"/>
        <end position="746"/>
    </location>
</feature>
<feature type="domain" description="Helicase C-terminal" evidence="17">
    <location>
        <begin position="1635"/>
        <end position="1779"/>
    </location>
</feature>
<evidence type="ECO:0000256" key="2">
    <source>
        <dbReference type="ARBA" id="ARBA00008438"/>
    </source>
</evidence>
<feature type="domain" description="RING-type" evidence="15">
    <location>
        <begin position="1252"/>
        <end position="1292"/>
    </location>
</feature>
<keyword evidence="9" id="KW-0862">Zinc</keyword>
<dbReference type="Pfam" id="PF08797">
    <property type="entry name" value="HIRAN"/>
    <property type="match status" value="1"/>
</dbReference>
<dbReference type="GO" id="GO:0016818">
    <property type="term" value="F:hydrolase activity, acting on acid anhydrides, in phosphorus-containing anhydrides"/>
    <property type="evidence" value="ECO:0007669"/>
    <property type="project" value="InterPro"/>
</dbReference>
<dbReference type="GO" id="GO:0008270">
    <property type="term" value="F:zinc ion binding"/>
    <property type="evidence" value="ECO:0007669"/>
    <property type="project" value="UniProtKB-KW"/>
</dbReference>
<protein>
    <submittedName>
        <fullName evidence="18">Uncharacterized protein</fullName>
    </submittedName>
</protein>
<dbReference type="InterPro" id="IPR050628">
    <property type="entry name" value="SNF2_RAD54_helicase_TF"/>
</dbReference>
<dbReference type="InterPro" id="IPR056450">
    <property type="entry name" value="UBA_RAD5A"/>
</dbReference>
<keyword evidence="11" id="KW-0156">Chromatin regulator</keyword>
<reference evidence="18" key="1">
    <citation type="submission" date="2019-12" db="EMBL/GenBank/DDBJ databases">
        <title>Genome sequencing and annotation of Brassica cretica.</title>
        <authorList>
            <person name="Studholme D.J."/>
            <person name="Sarris P.F."/>
        </authorList>
    </citation>
    <scope>NUCLEOTIDE SEQUENCE</scope>
    <source>
        <strain evidence="18">PFS-102/07</strain>
        <tissue evidence="18">Leaf</tissue>
    </source>
</reference>
<dbReference type="PROSITE" id="PS51194">
    <property type="entry name" value="HELICASE_CTER"/>
    <property type="match status" value="2"/>
</dbReference>
<dbReference type="GO" id="GO:0005634">
    <property type="term" value="C:nucleus"/>
    <property type="evidence" value="ECO:0007669"/>
    <property type="project" value="UniProtKB-SubCell"/>
</dbReference>
<evidence type="ECO:0000256" key="7">
    <source>
        <dbReference type="ARBA" id="ARBA00022801"/>
    </source>
</evidence>